<sequence>MKTIWKFELTPNRLQSIPIPHGGQILTVQTKGDTAPLMWVLVDPDMPVKERYLGIYTTNTALPDDPGHYIGTFQILEGSLEFHLFETTAPPPGAQMIEPDPPLFSDFK</sequence>
<dbReference type="RefSeq" id="WP_015725875.1">
    <property type="nucleotide sequence ID" value="NC_014972.1"/>
</dbReference>
<dbReference type="EMBL" id="CP002364">
    <property type="protein sequence ID" value="ADW19351.1"/>
    <property type="molecule type" value="Genomic_DNA"/>
</dbReference>
<dbReference type="AlphaFoldDB" id="A0A7U4DQL3"/>
<dbReference type="Pfam" id="PF24043">
    <property type="entry name" value="DUF7352"/>
    <property type="match status" value="1"/>
</dbReference>
<evidence type="ECO:0000259" key="1">
    <source>
        <dbReference type="Pfam" id="PF24043"/>
    </source>
</evidence>
<proteinExistence type="predicted"/>
<evidence type="ECO:0000313" key="2">
    <source>
        <dbReference type="EMBL" id="ADW19351.1"/>
    </source>
</evidence>
<keyword evidence="3" id="KW-1185">Reference proteome</keyword>
<dbReference type="InterPro" id="IPR055776">
    <property type="entry name" value="DUF7352"/>
</dbReference>
<dbReference type="Proteomes" id="UP000006365">
    <property type="component" value="Chromosome"/>
</dbReference>
<protein>
    <recommendedName>
        <fullName evidence="1">DUF7352 domain-containing protein</fullName>
    </recommendedName>
</protein>
<dbReference type="KEGG" id="dpr:Despr_3223"/>
<name>A0A7U4DQL3_DESPD</name>
<feature type="domain" description="DUF7352" evidence="1">
    <location>
        <begin position="1"/>
        <end position="90"/>
    </location>
</feature>
<gene>
    <name evidence="2" type="ordered locus">Despr_3223</name>
</gene>
<evidence type="ECO:0000313" key="3">
    <source>
        <dbReference type="Proteomes" id="UP000006365"/>
    </source>
</evidence>
<reference evidence="2 3" key="1">
    <citation type="journal article" date="2011" name="Stand. Genomic Sci.">
        <title>Complete genome sequence of Desulfobulbus propionicus type strain (1pr3).</title>
        <authorList>
            <person name="Pagani I."/>
            <person name="Lapidus A."/>
            <person name="Nolan M."/>
            <person name="Lucas S."/>
            <person name="Hammon N."/>
            <person name="Deshpande S."/>
            <person name="Cheng J.F."/>
            <person name="Chertkov O."/>
            <person name="Davenport K."/>
            <person name="Tapia R."/>
            <person name="Han C."/>
            <person name="Goodwin L."/>
            <person name="Pitluck S."/>
            <person name="Liolios K."/>
            <person name="Mavromatis K."/>
            <person name="Ivanova N."/>
            <person name="Mikhailova N."/>
            <person name="Pati A."/>
            <person name="Chen A."/>
            <person name="Palaniappan K."/>
            <person name="Land M."/>
            <person name="Hauser L."/>
            <person name="Chang Y.J."/>
            <person name="Jeffries C.D."/>
            <person name="Detter J.C."/>
            <person name="Brambilla E."/>
            <person name="Kannan K.P."/>
            <person name="Djao O.D."/>
            <person name="Rohde M."/>
            <person name="Pukall R."/>
            <person name="Spring S."/>
            <person name="Goker M."/>
            <person name="Sikorski J."/>
            <person name="Woyke T."/>
            <person name="Bristow J."/>
            <person name="Eisen J.A."/>
            <person name="Markowitz V."/>
            <person name="Hugenholtz P."/>
            <person name="Kyrpides N.C."/>
            <person name="Klenk H.P."/>
        </authorList>
    </citation>
    <scope>NUCLEOTIDE SEQUENCE [LARGE SCALE GENOMIC DNA]</scope>
    <source>
        <strain evidence="3">ATCC 33891 / DSM 2032 / 1pr3</strain>
    </source>
</reference>
<accession>A0A7U4DQL3</accession>
<organism evidence="2 3">
    <name type="scientific">Desulfobulbus propionicus (strain ATCC 33891 / DSM 2032 / VKM B-1956 / 1pr3)</name>
    <dbReference type="NCBI Taxonomy" id="577650"/>
    <lineage>
        <taxon>Bacteria</taxon>
        <taxon>Pseudomonadati</taxon>
        <taxon>Thermodesulfobacteriota</taxon>
        <taxon>Desulfobulbia</taxon>
        <taxon>Desulfobulbales</taxon>
        <taxon>Desulfobulbaceae</taxon>
        <taxon>Desulfobulbus</taxon>
    </lineage>
</organism>